<dbReference type="Gene3D" id="1.10.3290.10">
    <property type="entry name" value="Fido-like domain"/>
    <property type="match status" value="1"/>
</dbReference>
<evidence type="ECO:0000256" key="5">
    <source>
        <dbReference type="ARBA" id="ARBA00034531"/>
    </source>
</evidence>
<gene>
    <name evidence="10" type="ORF">HMPREF1860_01305</name>
</gene>
<dbReference type="PANTHER" id="PTHR39560:SF1">
    <property type="entry name" value="PROTEIN ADENYLYLTRANSFERASE FIC-RELATED"/>
    <property type="match status" value="1"/>
</dbReference>
<evidence type="ECO:0000313" key="11">
    <source>
        <dbReference type="Proteomes" id="UP000070531"/>
    </source>
</evidence>
<dbReference type="PROSITE" id="PS51750">
    <property type="entry name" value="BRO_N"/>
    <property type="match status" value="1"/>
</dbReference>
<dbReference type="EMBL" id="LSDL01000061">
    <property type="protein sequence ID" value="KXB77618.1"/>
    <property type="molecule type" value="Genomic_DNA"/>
</dbReference>
<dbReference type="PROSITE" id="PS51459">
    <property type="entry name" value="FIDO"/>
    <property type="match status" value="1"/>
</dbReference>
<dbReference type="InterPro" id="IPR003497">
    <property type="entry name" value="BRO_N_domain"/>
</dbReference>
<dbReference type="Proteomes" id="UP000070531">
    <property type="component" value="Unassembled WGS sequence"/>
</dbReference>
<keyword evidence="1" id="KW-0808">Transferase</keyword>
<dbReference type="RefSeq" id="WP_060933025.1">
    <property type="nucleotide sequence ID" value="NZ_KQ960521.1"/>
</dbReference>
<comment type="catalytic activity">
    <reaction evidence="7">
        <text>L-tyrosyl-[protein] + ATP = O-(5'-adenylyl)-L-tyrosyl-[protein] + diphosphate</text>
        <dbReference type="Rhea" id="RHEA:54288"/>
        <dbReference type="Rhea" id="RHEA-COMP:10136"/>
        <dbReference type="Rhea" id="RHEA-COMP:13846"/>
        <dbReference type="ChEBI" id="CHEBI:30616"/>
        <dbReference type="ChEBI" id="CHEBI:33019"/>
        <dbReference type="ChEBI" id="CHEBI:46858"/>
        <dbReference type="ChEBI" id="CHEBI:83624"/>
        <dbReference type="EC" id="2.7.7.108"/>
    </reaction>
</comment>
<dbReference type="EC" id="2.7.7.108" evidence="5"/>
<evidence type="ECO:0000259" key="9">
    <source>
        <dbReference type="PROSITE" id="PS51750"/>
    </source>
</evidence>
<dbReference type="SMART" id="SM01040">
    <property type="entry name" value="Bro-N"/>
    <property type="match status" value="1"/>
</dbReference>
<dbReference type="InterPro" id="IPR036597">
    <property type="entry name" value="Fido-like_dom_sf"/>
</dbReference>
<evidence type="ECO:0000259" key="8">
    <source>
        <dbReference type="PROSITE" id="PS51459"/>
    </source>
</evidence>
<dbReference type="SUPFAM" id="SSF140931">
    <property type="entry name" value="Fic-like"/>
    <property type="match status" value="1"/>
</dbReference>
<feature type="domain" description="Fido" evidence="8">
    <location>
        <begin position="146"/>
        <end position="297"/>
    </location>
</feature>
<feature type="domain" description="Bro-N" evidence="9">
    <location>
        <begin position="10"/>
        <end position="131"/>
    </location>
</feature>
<comment type="caution">
    <text evidence="10">The sequence shown here is derived from an EMBL/GenBank/DDBJ whole genome shotgun (WGS) entry which is preliminary data.</text>
</comment>
<dbReference type="GO" id="GO:0005524">
    <property type="term" value="F:ATP binding"/>
    <property type="evidence" value="ECO:0007669"/>
    <property type="project" value="UniProtKB-KW"/>
</dbReference>
<evidence type="ECO:0000256" key="4">
    <source>
        <dbReference type="ARBA" id="ARBA00022840"/>
    </source>
</evidence>
<keyword evidence="3" id="KW-0547">Nucleotide-binding</keyword>
<sequence length="319" mass="37325">MSNFIMAEHKTSIRFFNDREVRAVWDDDHNKWWFSVLDIIAAINEQDDYQKTRNYWKYIKTKLKKENNELVSATNQFKMQAPDGKQRLTDTLDSEGVILLAKAIPNVKAMGFLDWFTYSDNTIDGQSKKKAYQLFESGLLKTAEPGSIKCLQQIHAYLFGGLYDFARQIRTKNISKGGFTFANCMHFPETLHTIERMPETTFDEIMDKYIEMKIRANEYHVNSFTNGRVQPNLCNVAHPFMEGNGRNTRIWLDLMLKRSLKRCVDWSQIDKNEYLSAMRESVADSAHIKALVQPALTTKIDDRDMFMKGIDYSYYYEQE</sequence>
<evidence type="ECO:0000256" key="3">
    <source>
        <dbReference type="ARBA" id="ARBA00022741"/>
    </source>
</evidence>
<comment type="catalytic activity">
    <reaction evidence="6">
        <text>L-threonyl-[protein] + ATP = 3-O-(5'-adenylyl)-L-threonyl-[protein] + diphosphate</text>
        <dbReference type="Rhea" id="RHEA:54292"/>
        <dbReference type="Rhea" id="RHEA-COMP:11060"/>
        <dbReference type="Rhea" id="RHEA-COMP:13847"/>
        <dbReference type="ChEBI" id="CHEBI:30013"/>
        <dbReference type="ChEBI" id="CHEBI:30616"/>
        <dbReference type="ChEBI" id="CHEBI:33019"/>
        <dbReference type="ChEBI" id="CHEBI:138113"/>
        <dbReference type="EC" id="2.7.7.108"/>
    </reaction>
</comment>
<evidence type="ECO:0000256" key="6">
    <source>
        <dbReference type="ARBA" id="ARBA00047939"/>
    </source>
</evidence>
<evidence type="ECO:0000256" key="2">
    <source>
        <dbReference type="ARBA" id="ARBA00022695"/>
    </source>
</evidence>
<dbReference type="Pfam" id="PF02661">
    <property type="entry name" value="Fic"/>
    <property type="match status" value="1"/>
</dbReference>
<dbReference type="GO" id="GO:0051302">
    <property type="term" value="P:regulation of cell division"/>
    <property type="evidence" value="ECO:0007669"/>
    <property type="project" value="TreeGrafter"/>
</dbReference>
<accession>A0A134BCE2</accession>
<dbReference type="PANTHER" id="PTHR39560">
    <property type="entry name" value="PROTEIN ADENYLYLTRANSFERASE FIC-RELATED"/>
    <property type="match status" value="1"/>
</dbReference>
<name>A0A134BCE2_9BACT</name>
<dbReference type="AlphaFoldDB" id="A0A134BCE2"/>
<evidence type="ECO:0000256" key="1">
    <source>
        <dbReference type="ARBA" id="ARBA00022679"/>
    </source>
</evidence>
<evidence type="ECO:0000256" key="7">
    <source>
        <dbReference type="ARBA" id="ARBA00048696"/>
    </source>
</evidence>
<protein>
    <recommendedName>
        <fullName evidence="5">protein adenylyltransferase</fullName>
        <ecNumber evidence="5">2.7.7.108</ecNumber>
    </recommendedName>
</protein>
<dbReference type="STRING" id="419005.HMPREF1860_01305"/>
<keyword evidence="4" id="KW-0067">ATP-binding</keyword>
<reference evidence="10 11" key="1">
    <citation type="submission" date="2016-01" db="EMBL/GenBank/DDBJ databases">
        <authorList>
            <person name="Oliw E.H."/>
        </authorList>
    </citation>
    <scope>NUCLEOTIDE SEQUENCE [LARGE SCALE GENOMIC DNA]</scope>
    <source>
        <strain evidence="10 11">DNF00307</strain>
    </source>
</reference>
<dbReference type="Pfam" id="PF02498">
    <property type="entry name" value="Bro-N"/>
    <property type="match status" value="1"/>
</dbReference>
<dbReference type="InterPro" id="IPR003812">
    <property type="entry name" value="Fido"/>
</dbReference>
<keyword evidence="2" id="KW-0548">Nucleotidyltransferase</keyword>
<dbReference type="GO" id="GO:0070733">
    <property type="term" value="F:AMPylase activity"/>
    <property type="evidence" value="ECO:0007669"/>
    <property type="project" value="UniProtKB-EC"/>
</dbReference>
<organism evidence="10">
    <name type="scientific">Prevotella amnii</name>
    <dbReference type="NCBI Taxonomy" id="419005"/>
    <lineage>
        <taxon>Bacteria</taxon>
        <taxon>Pseudomonadati</taxon>
        <taxon>Bacteroidota</taxon>
        <taxon>Bacteroidia</taxon>
        <taxon>Bacteroidales</taxon>
        <taxon>Prevotellaceae</taxon>
        <taxon>Prevotella</taxon>
    </lineage>
</organism>
<proteinExistence type="predicted"/>
<dbReference type="PATRIC" id="fig|419005.5.peg.1312"/>
<evidence type="ECO:0000313" key="10">
    <source>
        <dbReference type="EMBL" id="KXB77618.1"/>
    </source>
</evidence>